<accession>A0A9J5XD52</accession>
<feature type="region of interest" description="Disordered" evidence="1">
    <location>
        <begin position="41"/>
        <end position="67"/>
    </location>
</feature>
<comment type="caution">
    <text evidence="2">The sequence shown here is derived from an EMBL/GenBank/DDBJ whole genome shotgun (WGS) entry which is preliminary data.</text>
</comment>
<reference evidence="2 3" key="1">
    <citation type="submission" date="2020-09" db="EMBL/GenBank/DDBJ databases">
        <title>De no assembly of potato wild relative species, Solanum commersonii.</title>
        <authorList>
            <person name="Cho K."/>
        </authorList>
    </citation>
    <scope>NUCLEOTIDE SEQUENCE [LARGE SCALE GENOMIC DNA]</scope>
    <source>
        <strain evidence="2">LZ3.2</strain>
        <tissue evidence="2">Leaf</tissue>
    </source>
</reference>
<dbReference type="EMBL" id="JACXVP010000009">
    <property type="protein sequence ID" value="KAG5585140.1"/>
    <property type="molecule type" value="Genomic_DNA"/>
</dbReference>
<organism evidence="2 3">
    <name type="scientific">Solanum commersonii</name>
    <name type="common">Commerson's wild potato</name>
    <name type="synonym">Commerson's nightshade</name>
    <dbReference type="NCBI Taxonomy" id="4109"/>
    <lineage>
        <taxon>Eukaryota</taxon>
        <taxon>Viridiplantae</taxon>
        <taxon>Streptophyta</taxon>
        <taxon>Embryophyta</taxon>
        <taxon>Tracheophyta</taxon>
        <taxon>Spermatophyta</taxon>
        <taxon>Magnoliopsida</taxon>
        <taxon>eudicotyledons</taxon>
        <taxon>Gunneridae</taxon>
        <taxon>Pentapetalae</taxon>
        <taxon>asterids</taxon>
        <taxon>lamiids</taxon>
        <taxon>Solanales</taxon>
        <taxon>Solanaceae</taxon>
        <taxon>Solanoideae</taxon>
        <taxon>Solaneae</taxon>
        <taxon>Solanum</taxon>
    </lineage>
</organism>
<name>A0A9J5XD52_SOLCO</name>
<feature type="region of interest" description="Disordered" evidence="1">
    <location>
        <begin position="472"/>
        <end position="508"/>
    </location>
</feature>
<keyword evidence="3" id="KW-1185">Reference proteome</keyword>
<dbReference type="AlphaFoldDB" id="A0A9J5XD52"/>
<proteinExistence type="predicted"/>
<evidence type="ECO:0000256" key="1">
    <source>
        <dbReference type="SAM" id="MobiDB-lite"/>
    </source>
</evidence>
<gene>
    <name evidence="2" type="ORF">H5410_045574</name>
</gene>
<dbReference type="Proteomes" id="UP000824120">
    <property type="component" value="Chromosome 9"/>
</dbReference>
<evidence type="ECO:0000313" key="2">
    <source>
        <dbReference type="EMBL" id="KAG5585140.1"/>
    </source>
</evidence>
<feature type="region of interest" description="Disordered" evidence="1">
    <location>
        <begin position="362"/>
        <end position="386"/>
    </location>
</feature>
<dbReference type="PANTHER" id="PTHR15140:SF29">
    <property type="entry name" value="LATE BLIGHT RESISTANCE PROTEIN R1-A-LIKE"/>
    <property type="match status" value="1"/>
</dbReference>
<evidence type="ECO:0000313" key="3">
    <source>
        <dbReference type="Proteomes" id="UP000824120"/>
    </source>
</evidence>
<sequence length="508" mass="55880">MTLRGRYWGLGFGGMDGFGGHDAFGWEGGSGNGASGWARARGTMPRGTPPRGSGVRSRGTTLRGDRVTTPQMGVGFGSWHDALKGMWHDASGWGDGGSGRNTSEARCIGVRVGAMDLGTTLQGGSEGGARGTMPQGCLCLDSIHQDFAFITTLALIDICRCAKSLGNSTKQIQQDMEENYASSIERDFWKVEEVAEKCLKHLMHRSLISIYHSSFDGKIERCGMHLTCEFYLREAAADVIPPMLLPPPHAFPQNLKKLTLELIDDACIEEEWVVEEEFPHLKFLYIDSIPQDFSNIMTLHELIDILYCPKSSWNSAKKIQQDMQEEYAKIIENSKQIVNHIYQLEQVWLCLQNLKGLNGDSSNNQEISRTECPNSQVARTSSKESLRQRLPTPHLYMHHMLVALPQQEVEILYTTCGTPHYVAPEIKAAEFSCLIWFSPVATSLIRKVIDPNPQTGRVGGLNAWRLKAGQGASGHCTRGEAQGLEAQDSAGGLEAQDGAGGLEARHNS</sequence>
<protein>
    <submittedName>
        <fullName evidence="2">Uncharacterized protein</fullName>
    </submittedName>
</protein>
<feature type="compositionally biased region" description="Polar residues" evidence="1">
    <location>
        <begin position="362"/>
        <end position="380"/>
    </location>
</feature>
<dbReference type="PANTHER" id="PTHR15140">
    <property type="entry name" value="TUBULIN-SPECIFIC CHAPERONE E"/>
    <property type="match status" value="1"/>
</dbReference>